<evidence type="ECO:0000256" key="2">
    <source>
        <dbReference type="ARBA" id="ARBA00022857"/>
    </source>
</evidence>
<dbReference type="InterPro" id="IPR036291">
    <property type="entry name" value="NAD(P)-bd_dom_sf"/>
</dbReference>
<dbReference type="HAMAP" id="MF_01925">
    <property type="entry name" value="P5C_reductase"/>
    <property type="match status" value="1"/>
</dbReference>
<protein>
    <recommendedName>
        <fullName evidence="4">Pyrroline-5-carboxylate reductase</fullName>
        <shortName evidence="4">P5C reductase</shortName>
        <shortName evidence="4">P5CR</shortName>
        <ecNumber evidence="4">1.5.1.2</ecNumber>
    </recommendedName>
    <alternativeName>
        <fullName evidence="4">PCA reductase</fullName>
    </alternativeName>
</protein>
<reference evidence="7 8" key="1">
    <citation type="submission" date="2021-01" db="EMBL/GenBank/DDBJ databases">
        <title>Brevundimonas vitis sp. nov., an bacterium isolated from grape (Vitis vinifera).</title>
        <authorList>
            <person name="Jiang L."/>
            <person name="Lee J."/>
        </authorList>
    </citation>
    <scope>NUCLEOTIDE SEQUENCE [LARGE SCALE GENOMIC DNA]</scope>
    <source>
        <strain evidence="7 8">GRTSA-9</strain>
    </source>
</reference>
<organism evidence="7 8">
    <name type="scientific">Brevundimonas vitisensis</name>
    <dbReference type="NCBI Taxonomy" id="2800818"/>
    <lineage>
        <taxon>Bacteria</taxon>
        <taxon>Pseudomonadati</taxon>
        <taxon>Pseudomonadota</taxon>
        <taxon>Alphaproteobacteria</taxon>
        <taxon>Caulobacterales</taxon>
        <taxon>Caulobacteraceae</taxon>
        <taxon>Brevundimonas</taxon>
    </lineage>
</organism>
<dbReference type="SUPFAM" id="SSF51735">
    <property type="entry name" value="NAD(P)-binding Rossmann-fold domains"/>
    <property type="match status" value="1"/>
</dbReference>
<comment type="similarity">
    <text evidence="1 4">Belongs to the pyrroline-5-carboxylate reductase family.</text>
</comment>
<dbReference type="Proteomes" id="UP000595448">
    <property type="component" value="Chromosome"/>
</dbReference>
<evidence type="ECO:0000259" key="5">
    <source>
        <dbReference type="Pfam" id="PF03807"/>
    </source>
</evidence>
<evidence type="ECO:0000256" key="4">
    <source>
        <dbReference type="HAMAP-Rule" id="MF_01925"/>
    </source>
</evidence>
<dbReference type="RefSeq" id="WP_201103838.1">
    <property type="nucleotide sequence ID" value="NZ_CP067977.1"/>
</dbReference>
<comment type="subcellular location">
    <subcellularLocation>
        <location evidence="4">Cytoplasm</location>
    </subcellularLocation>
</comment>
<accession>A0ABX7BQF6</accession>
<sequence>MYTSDRPVILLGCGRLGSALLEGWLATGTLAAERLIVLTPSNKTAAEAARERGARINPPEAVLAEAASLILAVKPGVWREASGPIAAALAEDVTIVSLMAGVGAHSLSSVFGKRPVVRVMPTTAVAQGRGVAAVWSNHDNARAAAHALFDPVADTVDLTDEGLIDAATAVAGSAPAFIHAYVEALARAGQAAGLDAEAASRLARGALRSAGAGAETGAPLSDLIARIASPGGTTEAGLKAQAEAGLDATAMAAVQAAVARAKALGN</sequence>
<dbReference type="InterPro" id="IPR008927">
    <property type="entry name" value="6-PGluconate_DH-like_C_sf"/>
</dbReference>
<dbReference type="EMBL" id="CP067977">
    <property type="protein sequence ID" value="QQQ19487.1"/>
    <property type="molecule type" value="Genomic_DNA"/>
</dbReference>
<dbReference type="PANTHER" id="PTHR11645:SF0">
    <property type="entry name" value="PYRROLINE-5-CARBOXYLATE REDUCTASE 3"/>
    <property type="match status" value="1"/>
</dbReference>
<gene>
    <name evidence="4" type="primary">proC</name>
    <name evidence="7" type="ORF">JIP62_05180</name>
</gene>
<keyword evidence="4" id="KW-0963">Cytoplasm</keyword>
<keyword evidence="4" id="KW-0028">Amino-acid biosynthesis</keyword>
<evidence type="ECO:0000259" key="6">
    <source>
        <dbReference type="Pfam" id="PF14748"/>
    </source>
</evidence>
<keyword evidence="4" id="KW-0641">Proline biosynthesis</keyword>
<dbReference type="PANTHER" id="PTHR11645">
    <property type="entry name" value="PYRROLINE-5-CARBOXYLATE REDUCTASE"/>
    <property type="match status" value="1"/>
</dbReference>
<dbReference type="SUPFAM" id="SSF48179">
    <property type="entry name" value="6-phosphogluconate dehydrogenase C-terminal domain-like"/>
    <property type="match status" value="1"/>
</dbReference>
<dbReference type="Gene3D" id="1.10.3730.10">
    <property type="entry name" value="ProC C-terminal domain-like"/>
    <property type="match status" value="1"/>
</dbReference>
<dbReference type="InterPro" id="IPR029036">
    <property type="entry name" value="P5CR_dimer"/>
</dbReference>
<dbReference type="Pfam" id="PF14748">
    <property type="entry name" value="P5CR_dimer"/>
    <property type="match status" value="1"/>
</dbReference>
<keyword evidence="8" id="KW-1185">Reference proteome</keyword>
<dbReference type="PIRSF" id="PIRSF000193">
    <property type="entry name" value="Pyrrol-5-carb_rd"/>
    <property type="match status" value="1"/>
</dbReference>
<keyword evidence="2 4" id="KW-0521">NADP</keyword>
<evidence type="ECO:0000256" key="3">
    <source>
        <dbReference type="ARBA" id="ARBA00023002"/>
    </source>
</evidence>
<dbReference type="InterPro" id="IPR000304">
    <property type="entry name" value="Pyrroline-COOH_reductase"/>
</dbReference>
<comment type="pathway">
    <text evidence="4">Amino-acid biosynthesis; L-proline biosynthesis; L-proline from L-glutamate 5-semialdehyde: step 1/1.</text>
</comment>
<evidence type="ECO:0000313" key="7">
    <source>
        <dbReference type="EMBL" id="QQQ19487.1"/>
    </source>
</evidence>
<feature type="domain" description="Pyrroline-5-carboxylate reductase catalytic N-terminal" evidence="5">
    <location>
        <begin position="10"/>
        <end position="101"/>
    </location>
</feature>
<dbReference type="InterPro" id="IPR028939">
    <property type="entry name" value="P5C_Rdtase_cat_N"/>
</dbReference>
<comment type="catalytic activity">
    <reaction evidence="4">
        <text>L-proline + NAD(+) = (S)-1-pyrroline-5-carboxylate + NADH + 2 H(+)</text>
        <dbReference type="Rhea" id="RHEA:14105"/>
        <dbReference type="ChEBI" id="CHEBI:15378"/>
        <dbReference type="ChEBI" id="CHEBI:17388"/>
        <dbReference type="ChEBI" id="CHEBI:57540"/>
        <dbReference type="ChEBI" id="CHEBI:57945"/>
        <dbReference type="ChEBI" id="CHEBI:60039"/>
        <dbReference type="EC" id="1.5.1.2"/>
    </reaction>
</comment>
<comment type="function">
    <text evidence="4">Catalyzes the reduction of 1-pyrroline-5-carboxylate (PCA) to L-proline.</text>
</comment>
<name>A0ABX7BQF6_9CAUL</name>
<evidence type="ECO:0000256" key="1">
    <source>
        <dbReference type="ARBA" id="ARBA00005525"/>
    </source>
</evidence>
<dbReference type="Gene3D" id="3.40.50.720">
    <property type="entry name" value="NAD(P)-binding Rossmann-like Domain"/>
    <property type="match status" value="1"/>
</dbReference>
<keyword evidence="3 4" id="KW-0560">Oxidoreductase</keyword>
<evidence type="ECO:0000313" key="8">
    <source>
        <dbReference type="Proteomes" id="UP000595448"/>
    </source>
</evidence>
<proteinExistence type="inferred from homology"/>
<dbReference type="EC" id="1.5.1.2" evidence="4"/>
<comment type="catalytic activity">
    <reaction evidence="4">
        <text>L-proline + NADP(+) = (S)-1-pyrroline-5-carboxylate + NADPH + 2 H(+)</text>
        <dbReference type="Rhea" id="RHEA:14109"/>
        <dbReference type="ChEBI" id="CHEBI:15378"/>
        <dbReference type="ChEBI" id="CHEBI:17388"/>
        <dbReference type="ChEBI" id="CHEBI:57783"/>
        <dbReference type="ChEBI" id="CHEBI:58349"/>
        <dbReference type="ChEBI" id="CHEBI:60039"/>
        <dbReference type="EC" id="1.5.1.2"/>
    </reaction>
</comment>
<dbReference type="Pfam" id="PF03807">
    <property type="entry name" value="F420_oxidored"/>
    <property type="match status" value="1"/>
</dbReference>
<feature type="domain" description="Pyrroline-5-carboxylate reductase dimerisation" evidence="6">
    <location>
        <begin position="161"/>
        <end position="264"/>
    </location>
</feature>